<protein>
    <submittedName>
        <fullName evidence="1">Uncharacterized protein</fullName>
    </submittedName>
</protein>
<dbReference type="Gene3D" id="2.130.10.30">
    <property type="entry name" value="Regulator of chromosome condensation 1/beta-lactamase-inhibitor protein II"/>
    <property type="match status" value="2"/>
</dbReference>
<dbReference type="InterPro" id="IPR009091">
    <property type="entry name" value="RCC1/BLIP-II"/>
</dbReference>
<dbReference type="EMBL" id="CAUJNA010003761">
    <property type="protein sequence ID" value="CAJ1409294.1"/>
    <property type="molecule type" value="Genomic_DNA"/>
</dbReference>
<gene>
    <name evidence="1" type="ORF">EVOR1521_LOCUS30440</name>
</gene>
<evidence type="ECO:0000313" key="1">
    <source>
        <dbReference type="EMBL" id="CAJ1409294.1"/>
    </source>
</evidence>
<accession>A0AA36NJC0</accession>
<comment type="caution">
    <text evidence="1">The sequence shown here is derived from an EMBL/GenBank/DDBJ whole genome shotgun (WGS) entry which is preliminary data.</text>
</comment>
<evidence type="ECO:0000313" key="2">
    <source>
        <dbReference type="Proteomes" id="UP001178507"/>
    </source>
</evidence>
<reference evidence="1" key="1">
    <citation type="submission" date="2023-08" db="EMBL/GenBank/DDBJ databases">
        <authorList>
            <person name="Chen Y."/>
            <person name="Shah S."/>
            <person name="Dougan E. K."/>
            <person name="Thang M."/>
            <person name="Chan C."/>
        </authorList>
    </citation>
    <scope>NUCLEOTIDE SEQUENCE</scope>
</reference>
<feature type="non-terminal residue" evidence="1">
    <location>
        <position position="406"/>
    </location>
</feature>
<dbReference type="PANTHER" id="PTHR45982">
    <property type="entry name" value="REGULATOR OF CHROMOSOME CONDENSATION"/>
    <property type="match status" value="1"/>
</dbReference>
<sequence length="406" mass="42438">MDSSAMQQLQREDAFLQSCSRHGMCQRKYIWQATEGKVSGALRGRSGAMVCVEVALLSGHAVRLEVVADLRVHELKWRAQQQLGLQLQSLASTSGQLKEYHSLLEAGVRDGDLLTATVCNREYPGHRPHAFALVRGDGSVAAWGARCWPAPQLRDAVAVAVSFAAFAARRRGGGVATWGKAHYGGDSNEVQEQLQGVEHIEASYAAFAALRADGTVVTWGDSGYGGDSAAVQEQLRDVRKLKATRYAFAAISGDGRVVTWGDPGKGGNSGLELLGVRSVAASSSAFAAVRSDGAVVAWGDVPASGESPRGSGGRVLAPPSPSPVVQLVASGRAFAALRCDGSVATWGDKAAGGDSSCVQPLRGVQSLVASSFAFAALLGDGGVVTWGNPRYGGDSSLFQAELRQVQ</sequence>
<proteinExistence type="predicted"/>
<organism evidence="1 2">
    <name type="scientific">Effrenium voratum</name>
    <dbReference type="NCBI Taxonomy" id="2562239"/>
    <lineage>
        <taxon>Eukaryota</taxon>
        <taxon>Sar</taxon>
        <taxon>Alveolata</taxon>
        <taxon>Dinophyceae</taxon>
        <taxon>Suessiales</taxon>
        <taxon>Symbiodiniaceae</taxon>
        <taxon>Effrenium</taxon>
    </lineage>
</organism>
<dbReference type="PANTHER" id="PTHR45982:SF1">
    <property type="entry name" value="REGULATOR OF CHROMOSOME CONDENSATION"/>
    <property type="match status" value="1"/>
</dbReference>
<name>A0AA36NJC0_9DINO</name>
<dbReference type="AlphaFoldDB" id="A0AA36NJC0"/>
<keyword evidence="2" id="KW-1185">Reference proteome</keyword>
<dbReference type="SUPFAM" id="SSF50985">
    <property type="entry name" value="RCC1/BLIP-II"/>
    <property type="match status" value="1"/>
</dbReference>
<dbReference type="InterPro" id="IPR051553">
    <property type="entry name" value="Ran_GTPase-activating"/>
</dbReference>
<dbReference type="Proteomes" id="UP001178507">
    <property type="component" value="Unassembled WGS sequence"/>
</dbReference>